<feature type="signal peptide" evidence="2">
    <location>
        <begin position="1"/>
        <end position="23"/>
    </location>
</feature>
<dbReference type="SUPFAM" id="SSF82171">
    <property type="entry name" value="DPP6 N-terminal domain-like"/>
    <property type="match status" value="1"/>
</dbReference>
<name>A0A197KEF0_9FUNG</name>
<feature type="compositionally biased region" description="Polar residues" evidence="1">
    <location>
        <begin position="25"/>
        <end position="42"/>
    </location>
</feature>
<accession>A0A197KEF0</accession>
<proteinExistence type="predicted"/>
<organism evidence="3 4">
    <name type="scientific">Linnemannia elongata AG-77</name>
    <dbReference type="NCBI Taxonomy" id="1314771"/>
    <lineage>
        <taxon>Eukaryota</taxon>
        <taxon>Fungi</taxon>
        <taxon>Fungi incertae sedis</taxon>
        <taxon>Mucoromycota</taxon>
        <taxon>Mortierellomycotina</taxon>
        <taxon>Mortierellomycetes</taxon>
        <taxon>Mortierellales</taxon>
        <taxon>Mortierellaceae</taxon>
        <taxon>Linnemannia</taxon>
    </lineage>
</organism>
<evidence type="ECO:0000313" key="4">
    <source>
        <dbReference type="Proteomes" id="UP000078512"/>
    </source>
</evidence>
<feature type="region of interest" description="Disordered" evidence="1">
    <location>
        <begin position="24"/>
        <end position="60"/>
    </location>
</feature>
<dbReference type="EMBL" id="KV442013">
    <property type="protein sequence ID" value="OAQ35885.1"/>
    <property type="molecule type" value="Genomic_DNA"/>
</dbReference>
<evidence type="ECO:0000256" key="1">
    <source>
        <dbReference type="SAM" id="MobiDB-lite"/>
    </source>
</evidence>
<feature type="chain" id="PRO_5008276843" description="Galactose oxidase" evidence="2">
    <location>
        <begin position="24"/>
        <end position="296"/>
    </location>
</feature>
<protein>
    <recommendedName>
        <fullName evidence="5">Galactose oxidase</fullName>
    </recommendedName>
</protein>
<dbReference type="OrthoDB" id="10251809at2759"/>
<dbReference type="AlphaFoldDB" id="A0A197KEF0"/>
<reference evidence="3 4" key="1">
    <citation type="submission" date="2016-05" db="EMBL/GenBank/DDBJ databases">
        <title>Genome sequencing reveals origins of a unique bacterial endosymbiosis in the earliest lineages of terrestrial Fungi.</title>
        <authorList>
            <consortium name="DOE Joint Genome Institute"/>
            <person name="Uehling J."/>
            <person name="Gryganskyi A."/>
            <person name="Hameed K."/>
            <person name="Tschaplinski T."/>
            <person name="Misztal P."/>
            <person name="Wu S."/>
            <person name="Desiro A."/>
            <person name="Vande Pol N."/>
            <person name="Du Z.-Y."/>
            <person name="Zienkiewicz A."/>
            <person name="Zienkiewicz K."/>
            <person name="Morin E."/>
            <person name="Tisserant E."/>
            <person name="Splivallo R."/>
            <person name="Hainaut M."/>
            <person name="Henrissat B."/>
            <person name="Ohm R."/>
            <person name="Kuo A."/>
            <person name="Yan J."/>
            <person name="Lipzen A."/>
            <person name="Nolan M."/>
            <person name="Labutti K."/>
            <person name="Barry K."/>
            <person name="Goldstein A."/>
            <person name="Labbe J."/>
            <person name="Schadt C."/>
            <person name="Tuskan G."/>
            <person name="Grigoriev I."/>
            <person name="Martin F."/>
            <person name="Vilgalys R."/>
            <person name="Bonito G."/>
        </authorList>
    </citation>
    <scope>NUCLEOTIDE SEQUENCE [LARGE SCALE GENOMIC DNA]</scope>
    <source>
        <strain evidence="3 4">AG-77</strain>
    </source>
</reference>
<keyword evidence="2" id="KW-0732">Signal</keyword>
<sequence>MRLILRTLVVFALTSAHVQRALGQKTASNPVTQPPSTTTDALLTTKPGASPTGQPSSLPPVPVGGMAYAFDGEYLFILGGQANGRDVPQFFTLDLRSSWPTDKPAWTSRPMPPNGTVALAGGLFPDNRFLVTSNSANNLFNFNVYNVHAMPDAAWSAQPQSQSFVGISGPVLATNLDRGTVYMYLRDKNDNSNSSTGRFHVFTPADPNSLKENSTISIPVGFAPTAASWSISTNSLLMTYRQDGNANLQVGVVPLDNTNLRIVDVNGVPPSSRTGHCFVPSKLSPIYVAFALSNNG</sequence>
<dbReference type="Proteomes" id="UP000078512">
    <property type="component" value="Unassembled WGS sequence"/>
</dbReference>
<evidence type="ECO:0000313" key="3">
    <source>
        <dbReference type="EMBL" id="OAQ35885.1"/>
    </source>
</evidence>
<evidence type="ECO:0000256" key="2">
    <source>
        <dbReference type="SAM" id="SignalP"/>
    </source>
</evidence>
<evidence type="ECO:0008006" key="5">
    <source>
        <dbReference type="Google" id="ProtNLM"/>
    </source>
</evidence>
<gene>
    <name evidence="3" type="ORF">K457DRAFT_495991</name>
</gene>
<keyword evidence="4" id="KW-1185">Reference proteome</keyword>